<dbReference type="PANTHER" id="PTHR43235:SF1">
    <property type="entry name" value="GLUTAMINE AMIDOTRANSFERASE PB2B2.05-RELATED"/>
    <property type="match status" value="1"/>
</dbReference>
<gene>
    <name evidence="2" type="ORF">GCM10009745_50630</name>
</gene>
<dbReference type="EMBL" id="BAAANF010000017">
    <property type="protein sequence ID" value="GAA1698176.1"/>
    <property type="molecule type" value="Genomic_DNA"/>
</dbReference>
<dbReference type="PANTHER" id="PTHR43235">
    <property type="entry name" value="GLUTAMINE AMIDOTRANSFERASE PB2B2.05-RELATED"/>
    <property type="match status" value="1"/>
</dbReference>
<dbReference type="PROSITE" id="PS51273">
    <property type="entry name" value="GATASE_TYPE_1"/>
    <property type="match status" value="1"/>
</dbReference>
<dbReference type="Proteomes" id="UP001500280">
    <property type="component" value="Unassembled WGS sequence"/>
</dbReference>
<sequence>MASNASDRQGPVEPATSEPATSAAGPKHRRPSDPEAAPPRPRIGITTYLEPTVWGVWQREAALLPRVYLDSIVAAGGVPVLLPPVGTDPSVLDILDGLVIAGGCDVDPAAYDAVPHPETVDTRPGRDEHELILIRAALDADLPLLAICRGLQVLNVALGGTLHQHLPEVVDHDLHRPSPAVFGRTDVKVDPGSLTARLLGDRSSVHCYHHQSLDKVAPTLQVTARAADGTVEAAEVEGHEFALGVQWHPEENPEDLRLFTALIDASRRHQS</sequence>
<dbReference type="InterPro" id="IPR029062">
    <property type="entry name" value="Class_I_gatase-like"/>
</dbReference>
<keyword evidence="3" id="KW-1185">Reference proteome</keyword>
<comment type="caution">
    <text evidence="2">The sequence shown here is derived from an EMBL/GenBank/DDBJ whole genome shotgun (WGS) entry which is preliminary data.</text>
</comment>
<organism evidence="2 3">
    <name type="scientific">Kribbella yunnanensis</name>
    <dbReference type="NCBI Taxonomy" id="190194"/>
    <lineage>
        <taxon>Bacteria</taxon>
        <taxon>Bacillati</taxon>
        <taxon>Actinomycetota</taxon>
        <taxon>Actinomycetes</taxon>
        <taxon>Propionibacteriales</taxon>
        <taxon>Kribbellaceae</taxon>
        <taxon>Kribbella</taxon>
    </lineage>
</organism>
<evidence type="ECO:0000256" key="1">
    <source>
        <dbReference type="SAM" id="MobiDB-lite"/>
    </source>
</evidence>
<proteinExistence type="predicted"/>
<reference evidence="3" key="1">
    <citation type="journal article" date="2019" name="Int. J. Syst. Evol. Microbiol.">
        <title>The Global Catalogue of Microorganisms (GCM) 10K type strain sequencing project: providing services to taxonomists for standard genome sequencing and annotation.</title>
        <authorList>
            <consortium name="The Broad Institute Genomics Platform"/>
            <consortium name="The Broad Institute Genome Sequencing Center for Infectious Disease"/>
            <person name="Wu L."/>
            <person name="Ma J."/>
        </authorList>
    </citation>
    <scope>NUCLEOTIDE SEQUENCE [LARGE SCALE GENOMIC DNA]</scope>
    <source>
        <strain evidence="3">JCM 14307</strain>
    </source>
</reference>
<dbReference type="RefSeq" id="WP_344156817.1">
    <property type="nucleotide sequence ID" value="NZ_BAAANF010000017.1"/>
</dbReference>
<dbReference type="Gene3D" id="3.40.50.880">
    <property type="match status" value="1"/>
</dbReference>
<dbReference type="CDD" id="cd01745">
    <property type="entry name" value="GATase1_2"/>
    <property type="match status" value="1"/>
</dbReference>
<feature type="region of interest" description="Disordered" evidence="1">
    <location>
        <begin position="1"/>
        <end position="43"/>
    </location>
</feature>
<dbReference type="SUPFAM" id="SSF52317">
    <property type="entry name" value="Class I glutamine amidotransferase-like"/>
    <property type="match status" value="1"/>
</dbReference>
<dbReference type="InterPro" id="IPR044668">
    <property type="entry name" value="PuuD-like"/>
</dbReference>
<evidence type="ECO:0000313" key="2">
    <source>
        <dbReference type="EMBL" id="GAA1698176.1"/>
    </source>
</evidence>
<evidence type="ECO:0000313" key="3">
    <source>
        <dbReference type="Proteomes" id="UP001500280"/>
    </source>
</evidence>
<accession>A0ABP4U4D6</accession>
<name>A0ABP4U4D6_9ACTN</name>
<protein>
    <submittedName>
        <fullName evidence="2">Gamma-glutamyl-gamma-aminobutyrate hydrolase</fullName>
    </submittedName>
</protein>
<dbReference type="InterPro" id="IPR011697">
    <property type="entry name" value="Peptidase_C26"/>
</dbReference>
<keyword evidence="2" id="KW-0378">Hydrolase</keyword>
<dbReference type="GO" id="GO:0016787">
    <property type="term" value="F:hydrolase activity"/>
    <property type="evidence" value="ECO:0007669"/>
    <property type="project" value="UniProtKB-KW"/>
</dbReference>
<dbReference type="Pfam" id="PF07722">
    <property type="entry name" value="Peptidase_C26"/>
    <property type="match status" value="1"/>
</dbReference>